<accession>L2FZ62</accession>
<feature type="transmembrane region" description="Helical" evidence="8">
    <location>
        <begin position="714"/>
        <end position="733"/>
    </location>
</feature>
<organism evidence="10">
    <name type="scientific">Colletotrichum fructicola (strain Nara gc5)</name>
    <name type="common">Anthracnose fungus</name>
    <name type="synonym">Colletotrichum gloeosporioides (strain Nara gc5)</name>
    <dbReference type="NCBI Taxonomy" id="1213859"/>
    <lineage>
        <taxon>Eukaryota</taxon>
        <taxon>Fungi</taxon>
        <taxon>Dikarya</taxon>
        <taxon>Ascomycota</taxon>
        <taxon>Pezizomycotina</taxon>
        <taxon>Sordariomycetes</taxon>
        <taxon>Hypocreomycetidae</taxon>
        <taxon>Glomerellales</taxon>
        <taxon>Glomerellaceae</taxon>
        <taxon>Colletotrichum</taxon>
        <taxon>Colletotrichum gloeosporioides species complex</taxon>
    </lineage>
</organism>
<name>L2FZ62_COLFN</name>
<feature type="transmembrane region" description="Helical" evidence="8">
    <location>
        <begin position="484"/>
        <end position="505"/>
    </location>
</feature>
<dbReference type="Gene3D" id="1.20.1250.20">
    <property type="entry name" value="MFS general substrate transporter like domains"/>
    <property type="match status" value="2"/>
</dbReference>
<feature type="transmembrane region" description="Helical" evidence="8">
    <location>
        <begin position="91"/>
        <end position="118"/>
    </location>
</feature>
<comment type="subcellular location">
    <subcellularLocation>
        <location evidence="1">Membrane</location>
        <topology evidence="1">Multi-pass membrane protein</topology>
    </subcellularLocation>
</comment>
<dbReference type="PROSITE" id="PS00217">
    <property type="entry name" value="SUGAR_TRANSPORT_2"/>
    <property type="match status" value="1"/>
</dbReference>
<feature type="transmembrane region" description="Helical" evidence="8">
    <location>
        <begin position="868"/>
        <end position="889"/>
    </location>
</feature>
<feature type="transmembrane region" description="Helical" evidence="8">
    <location>
        <begin position="619"/>
        <end position="642"/>
    </location>
</feature>
<feature type="transmembrane region" description="Helical" evidence="8">
    <location>
        <begin position="648"/>
        <end position="668"/>
    </location>
</feature>
<dbReference type="InterPro" id="IPR003663">
    <property type="entry name" value="Sugar/inositol_transpt"/>
</dbReference>
<feature type="transmembrane region" description="Helical" evidence="8">
    <location>
        <begin position="967"/>
        <end position="985"/>
    </location>
</feature>
<evidence type="ECO:0000256" key="4">
    <source>
        <dbReference type="ARBA" id="ARBA00022692"/>
    </source>
</evidence>
<dbReference type="SUPFAM" id="SSF103473">
    <property type="entry name" value="MFS general substrate transporter"/>
    <property type="match status" value="2"/>
</dbReference>
<keyword evidence="5 8" id="KW-1133">Transmembrane helix</keyword>
<dbReference type="HOGENOM" id="CLU_286047_0_0_1"/>
<feature type="transmembrane region" description="Helical" evidence="8">
    <location>
        <begin position="578"/>
        <end position="598"/>
    </location>
</feature>
<evidence type="ECO:0000256" key="2">
    <source>
        <dbReference type="ARBA" id="ARBA00010992"/>
    </source>
</evidence>
<keyword evidence="3" id="KW-0813">Transport</keyword>
<evidence type="ECO:0000256" key="5">
    <source>
        <dbReference type="ARBA" id="ARBA00022989"/>
    </source>
</evidence>
<dbReference type="NCBIfam" id="TIGR00879">
    <property type="entry name" value="SP"/>
    <property type="match status" value="1"/>
</dbReference>
<feature type="transmembrane region" description="Helical" evidence="8">
    <location>
        <begin position="417"/>
        <end position="438"/>
    </location>
</feature>
<feature type="transmembrane region" description="Helical" evidence="8">
    <location>
        <begin position="896"/>
        <end position="919"/>
    </location>
</feature>
<feature type="transmembrane region" description="Helical" evidence="8">
    <location>
        <begin position="739"/>
        <end position="760"/>
    </location>
</feature>
<feature type="transmembrane region" description="Helical" evidence="8">
    <location>
        <begin position="235"/>
        <end position="258"/>
    </location>
</feature>
<feature type="transmembrane region" description="Helical" evidence="8">
    <location>
        <begin position="931"/>
        <end position="955"/>
    </location>
</feature>
<evidence type="ECO:0000256" key="3">
    <source>
        <dbReference type="ARBA" id="ARBA00022448"/>
    </source>
</evidence>
<dbReference type="GO" id="GO:0016020">
    <property type="term" value="C:membrane"/>
    <property type="evidence" value="ECO:0007669"/>
    <property type="project" value="UniProtKB-SubCell"/>
</dbReference>
<feature type="domain" description="Major facilitator superfamily (MFS) profile" evidence="9">
    <location>
        <begin position="581"/>
        <end position="1022"/>
    </location>
</feature>
<dbReference type="InterPro" id="IPR005828">
    <property type="entry name" value="MFS_sugar_transport-like"/>
</dbReference>
<dbReference type="EMBL" id="KB020750">
    <property type="protein sequence ID" value="ELA31395.1"/>
    <property type="molecule type" value="Genomic_DNA"/>
</dbReference>
<dbReference type="InterPro" id="IPR036259">
    <property type="entry name" value="MFS_trans_sf"/>
</dbReference>
<protein>
    <submittedName>
        <fullName evidence="10">Hexose transporter protein</fullName>
    </submittedName>
</protein>
<feature type="transmembrane region" description="Helical" evidence="8">
    <location>
        <begin position="354"/>
        <end position="376"/>
    </location>
</feature>
<evidence type="ECO:0000256" key="7">
    <source>
        <dbReference type="SAM" id="MobiDB-lite"/>
    </source>
</evidence>
<dbReference type="InterPro" id="IPR050360">
    <property type="entry name" value="MFS_Sugar_Transporters"/>
</dbReference>
<evidence type="ECO:0000259" key="9">
    <source>
        <dbReference type="PROSITE" id="PS50850"/>
    </source>
</evidence>
<dbReference type="InterPro" id="IPR020846">
    <property type="entry name" value="MFS_dom"/>
</dbReference>
<dbReference type="PANTHER" id="PTHR48022">
    <property type="entry name" value="PLASTIDIC GLUCOSE TRANSPORTER 4"/>
    <property type="match status" value="1"/>
</dbReference>
<proteinExistence type="inferred from homology"/>
<reference evidence="10" key="1">
    <citation type="submission" date="2012-08" db="EMBL/GenBank/DDBJ databases">
        <title>Genome analysis of Colletotrichum orbiculare and Colletotrichum fructicola.</title>
        <authorList>
            <person name="Gan P.H.P."/>
            <person name="Ikeda K."/>
            <person name="Irieda H."/>
            <person name="Narusaka M."/>
            <person name="O'Connell R.J."/>
            <person name="Narusaka Y."/>
            <person name="Takano Y."/>
            <person name="Kubo Y."/>
            <person name="Shirasu K."/>
        </authorList>
    </citation>
    <scope>NUCLEOTIDE SEQUENCE</scope>
    <source>
        <strain evidence="10">Nara gc5</strain>
    </source>
</reference>
<feature type="transmembrane region" description="Helical" evidence="8">
    <location>
        <begin position="264"/>
        <end position="287"/>
    </location>
</feature>
<feature type="region of interest" description="Disordered" evidence="7">
    <location>
        <begin position="1056"/>
        <end position="1081"/>
    </location>
</feature>
<feature type="transmembrane region" description="Helical" evidence="8">
    <location>
        <begin position="202"/>
        <end position="223"/>
    </location>
</feature>
<feature type="region of interest" description="Disordered" evidence="7">
    <location>
        <begin position="1"/>
        <end position="61"/>
    </location>
</feature>
<gene>
    <name evidence="10" type="ORF">CGGC5_8450</name>
</gene>
<evidence type="ECO:0000256" key="1">
    <source>
        <dbReference type="ARBA" id="ARBA00004141"/>
    </source>
</evidence>
<feature type="transmembrane region" description="Helical" evidence="8">
    <location>
        <begin position="997"/>
        <end position="1016"/>
    </location>
</feature>
<feature type="transmembrane region" description="Helical" evidence="8">
    <location>
        <begin position="138"/>
        <end position="161"/>
    </location>
</feature>
<dbReference type="AlphaFoldDB" id="L2FZ62"/>
<feature type="domain" description="Major facilitator superfamily (MFS) profile" evidence="9">
    <location>
        <begin position="92"/>
        <end position="532"/>
    </location>
</feature>
<comment type="similarity">
    <text evidence="2">Belongs to the major facilitator superfamily. Sugar transporter (TC 2.A.1.1) family.</text>
</comment>
<dbReference type="PROSITE" id="PS50850">
    <property type="entry name" value="MFS"/>
    <property type="match status" value="2"/>
</dbReference>
<keyword evidence="6 8" id="KW-0472">Membrane</keyword>
<feature type="transmembrane region" description="Helical" evidence="8">
    <location>
        <begin position="830"/>
        <end position="848"/>
    </location>
</feature>
<feature type="transmembrane region" description="Helical" evidence="8">
    <location>
        <begin position="444"/>
        <end position="463"/>
    </location>
</feature>
<keyword evidence="4 8" id="KW-0812">Transmembrane</keyword>
<dbReference type="FunFam" id="1.20.1250.20:FF:000117">
    <property type="entry name" value="MFS hexose transporter"/>
    <property type="match status" value="1"/>
</dbReference>
<sequence>MDISYDRRGEYSPANVGATNTETIEMAEPSPSYTTGSRTGRESSLYPDGPRHTRDHSTNPLMKTASEISSTVNEEEPDLPLGKAIRQYPKVVAYALSLTIIVIGWGYALVIVGTIVAVEPFQHDYGEIFEDEWIIPSLWISLWSAAIPLGMAFGSVFAGWFQDRVGRRVSLRTGSIICAVGVAGIFFSYLPANINAMRSMFFVGKLVQGLAIGILKVTAMTYISETAPTALRASAMGLVPTGNLVGQLLGSIVLFVLNKYPGRSGYLASFGSQWTLALVPFILSITLPESPAFLEEKGLSDQAMESARKLYAPRADALKALQKIRASIEEEKEVSVGATYLTCFQGTHLRRTMIVFMANLFPAMFGLDLIAKSSYFLQTIGMASGTSLMILIGGIVAGTFANLAGMWVLSRVGRRKITLVSLIVANILWVGVSISGFWRGPVVAYFTAGGCIAIIVVCGMGVWPAGYAVMGETSSLRLRAKTQGLGGVVQQASSVVLSIILPYLFNKDAGNLGAKAGFLRSLASDIHQHDFSGKPHNMGPFSKIKATKPNKEATVHAQDEAPQFEHVTWYRDPGLRALYWHAFILCIASASTGYDGMFFNSVQNFESWKEYFESPSDHLLGLLAALYQIGSLASIPIVPYFTDHWGRRLPIVIGGVITIAGAALQAFCQNMGGFMGGRVLLGFGNSFSQMASPMLLTEIAHPQHRARLTTVYNCLWNVGALLVAWTSFGTNFLNNQWSWRIPALLQALPSVVQVVGIWWVPESPRYLIANDKLDDAMAILAKYHANGNVDHPTVKFEYREITETIKMEQAAKNHSSYLDFFRTPGNRYRFMILISLGIFSQWSGNAIISNYTNILYDNAGITGSTEKLGLSGGSSMVSLIVSISFALLVDKFGRRPIFLLSTGGMFGTFIFWTLTCALYEEYSSPGANHAMIFFIWVFNVAYAIAWSGLLISYAVEILPYTLRAKGLMILNIAIQSALTLNNYANPVALDYFEGETWKLYLIYTCWIFLELCFVFFKYVETKGPTLEELAKVIDGSNAQVAQLDIQQIEKEARIHNGRDSEHADGVPQLADSLDDKGVQRN</sequence>
<dbReference type="Pfam" id="PF00083">
    <property type="entry name" value="Sugar_tr"/>
    <property type="match status" value="2"/>
</dbReference>
<feature type="compositionally biased region" description="Basic and acidic residues" evidence="7">
    <location>
        <begin position="1"/>
        <end position="10"/>
    </location>
</feature>
<evidence type="ECO:0000256" key="8">
    <source>
        <dbReference type="SAM" id="Phobius"/>
    </source>
</evidence>
<evidence type="ECO:0000256" key="6">
    <source>
        <dbReference type="ARBA" id="ARBA00023136"/>
    </source>
</evidence>
<evidence type="ECO:0000313" key="10">
    <source>
        <dbReference type="EMBL" id="ELA31395.1"/>
    </source>
</evidence>
<dbReference type="InterPro" id="IPR005829">
    <property type="entry name" value="Sugar_transporter_CS"/>
</dbReference>
<dbReference type="GO" id="GO:0005351">
    <property type="term" value="F:carbohydrate:proton symporter activity"/>
    <property type="evidence" value="ECO:0007669"/>
    <property type="project" value="TreeGrafter"/>
</dbReference>
<dbReference type="PANTHER" id="PTHR48022:SF31">
    <property type="entry name" value="HEXOSE TRANSPORTER"/>
    <property type="match status" value="1"/>
</dbReference>
<feature type="transmembrane region" description="Helical" evidence="8">
    <location>
        <begin position="173"/>
        <end position="190"/>
    </location>
</feature>
<feature type="transmembrane region" description="Helical" evidence="8">
    <location>
        <begin position="388"/>
        <end position="410"/>
    </location>
</feature>